<feature type="compositionally biased region" description="Basic residues" evidence="1">
    <location>
        <begin position="172"/>
        <end position="196"/>
    </location>
</feature>
<feature type="compositionally biased region" description="Basic residues" evidence="1">
    <location>
        <begin position="231"/>
        <end position="242"/>
    </location>
</feature>
<organism evidence="2">
    <name type="scientific">uncultured Solirubrobacteraceae bacterium</name>
    <dbReference type="NCBI Taxonomy" id="1162706"/>
    <lineage>
        <taxon>Bacteria</taxon>
        <taxon>Bacillati</taxon>
        <taxon>Actinomycetota</taxon>
        <taxon>Thermoleophilia</taxon>
        <taxon>Solirubrobacterales</taxon>
        <taxon>Solirubrobacteraceae</taxon>
        <taxon>environmental samples</taxon>
    </lineage>
</organism>
<proteinExistence type="predicted"/>
<feature type="compositionally biased region" description="Basic residues" evidence="1">
    <location>
        <begin position="137"/>
        <end position="161"/>
    </location>
</feature>
<sequence>ARRPALRCNVRTHRRVLPERRRPSHAGPQVAGDAGLALSVVRDADQAVRQHPGAVVADPARTLSQLRGADQRALPDRRGGDGRAVRGGRRGTSRRHRCPRHGPRARRVSRADRADRPRPPDHPQPAHVAGRRAGDRARHRAGSGRPGRAAHRRRRRGRRARPAVAAEPQGHGHGRREAHRRPRALPRCRRGTRVLRRLPDGHGVRHRDHRPQGHEPGTQDGRAVRAVPRAGRARRPARRRGARPAVPDRLL</sequence>
<dbReference type="GO" id="GO:0008168">
    <property type="term" value="F:methyltransferase activity"/>
    <property type="evidence" value="ECO:0007669"/>
    <property type="project" value="UniProtKB-KW"/>
</dbReference>
<dbReference type="EC" id="3.4.23.43" evidence="2"/>
<feature type="compositionally biased region" description="Basic residues" evidence="1">
    <location>
        <begin position="86"/>
        <end position="108"/>
    </location>
</feature>
<protein>
    <submittedName>
        <fullName evidence="2">Leader peptidase (Prepilin peptidase) / N-methyltransferase</fullName>
        <ecNumber evidence="2">2.1.1.-</ecNumber>
        <ecNumber evidence="2">3.4.23.43</ecNumber>
    </submittedName>
</protein>
<reference evidence="2" key="1">
    <citation type="submission" date="2020-02" db="EMBL/GenBank/DDBJ databases">
        <authorList>
            <person name="Meier V. D."/>
        </authorList>
    </citation>
    <scope>NUCLEOTIDE SEQUENCE</scope>
    <source>
        <strain evidence="2">AVDCRST_MAG67</strain>
    </source>
</reference>
<evidence type="ECO:0000313" key="2">
    <source>
        <dbReference type="EMBL" id="CAA9523890.1"/>
    </source>
</evidence>
<feature type="compositionally biased region" description="Basic and acidic residues" evidence="1">
    <location>
        <begin position="109"/>
        <end position="121"/>
    </location>
</feature>
<feature type="region of interest" description="Disordered" evidence="1">
    <location>
        <begin position="64"/>
        <end position="251"/>
    </location>
</feature>
<feature type="compositionally biased region" description="Basic and acidic residues" evidence="1">
    <location>
        <begin position="69"/>
        <end position="84"/>
    </location>
</feature>
<dbReference type="EC" id="2.1.1.-" evidence="2"/>
<accession>A0A6J4TJT3</accession>
<dbReference type="GO" id="GO:0004190">
    <property type="term" value="F:aspartic-type endopeptidase activity"/>
    <property type="evidence" value="ECO:0007669"/>
    <property type="project" value="UniProtKB-EC"/>
</dbReference>
<dbReference type="EMBL" id="CADCVQ010000148">
    <property type="protein sequence ID" value="CAA9523890.1"/>
    <property type="molecule type" value="Genomic_DNA"/>
</dbReference>
<gene>
    <name evidence="2" type="ORF">AVDCRST_MAG67-3906</name>
</gene>
<feature type="non-terminal residue" evidence="2">
    <location>
        <position position="251"/>
    </location>
</feature>
<evidence type="ECO:0000256" key="1">
    <source>
        <dbReference type="SAM" id="MobiDB-lite"/>
    </source>
</evidence>
<name>A0A6J4TJT3_9ACTN</name>
<keyword evidence="2" id="KW-0808">Transferase</keyword>
<dbReference type="GO" id="GO:0032259">
    <property type="term" value="P:methylation"/>
    <property type="evidence" value="ECO:0007669"/>
    <property type="project" value="UniProtKB-KW"/>
</dbReference>
<keyword evidence="2" id="KW-0489">Methyltransferase</keyword>
<dbReference type="AlphaFoldDB" id="A0A6J4TJT3"/>
<keyword evidence="2" id="KW-0378">Hydrolase</keyword>
<feature type="non-terminal residue" evidence="2">
    <location>
        <position position="1"/>
    </location>
</feature>